<comment type="caution">
    <text evidence="1">The sequence shown here is derived from an EMBL/GenBank/DDBJ whole genome shotgun (WGS) entry which is preliminary data.</text>
</comment>
<name>A0ABS6V6S4_9SPHN</name>
<organism evidence="1 2">
    <name type="scientific">Sphingomicrobium clamense</name>
    <dbReference type="NCBI Taxonomy" id="2851013"/>
    <lineage>
        <taxon>Bacteria</taxon>
        <taxon>Pseudomonadati</taxon>
        <taxon>Pseudomonadota</taxon>
        <taxon>Alphaproteobacteria</taxon>
        <taxon>Sphingomonadales</taxon>
        <taxon>Sphingomonadaceae</taxon>
        <taxon>Sphingomicrobium</taxon>
    </lineage>
</organism>
<protein>
    <submittedName>
        <fullName evidence="1">Uncharacterized protein</fullName>
    </submittedName>
</protein>
<sequence>MTQQDRTYFARRAAEEMERAKAATDPGVAKSHRDLWKSYLERASVGDRVMERPDVIG</sequence>
<evidence type="ECO:0000313" key="1">
    <source>
        <dbReference type="EMBL" id="MBW0145270.1"/>
    </source>
</evidence>
<accession>A0ABS6V6S4</accession>
<dbReference type="RefSeq" id="WP_218633190.1">
    <property type="nucleotide sequence ID" value="NZ_JAHVAH010000001.1"/>
</dbReference>
<gene>
    <name evidence="1" type="ORF">KTQ36_08185</name>
</gene>
<dbReference type="EMBL" id="JAHVAH010000001">
    <property type="protein sequence ID" value="MBW0145270.1"/>
    <property type="molecule type" value="Genomic_DNA"/>
</dbReference>
<proteinExistence type="predicted"/>
<keyword evidence="2" id="KW-1185">Reference proteome</keyword>
<dbReference type="Proteomes" id="UP000698028">
    <property type="component" value="Unassembled WGS sequence"/>
</dbReference>
<reference evidence="1 2" key="1">
    <citation type="submission" date="2021-07" db="EMBL/GenBank/DDBJ databases">
        <title>The draft genome sequence of Sphingomicrobium sp. B8.</title>
        <authorList>
            <person name="Mu L."/>
        </authorList>
    </citation>
    <scope>NUCLEOTIDE SEQUENCE [LARGE SCALE GENOMIC DNA]</scope>
    <source>
        <strain evidence="1 2">B8</strain>
    </source>
</reference>
<evidence type="ECO:0000313" key="2">
    <source>
        <dbReference type="Proteomes" id="UP000698028"/>
    </source>
</evidence>